<feature type="non-terminal residue" evidence="1">
    <location>
        <position position="1"/>
    </location>
</feature>
<dbReference type="EMBL" id="CAJNNW010009042">
    <property type="protein sequence ID" value="CAE8650622.1"/>
    <property type="molecule type" value="Genomic_DNA"/>
</dbReference>
<name>A0A813IHH3_POLGL</name>
<comment type="caution">
    <text evidence="1">The sequence shown here is derived from an EMBL/GenBank/DDBJ whole genome shotgun (WGS) entry which is preliminary data.</text>
</comment>
<accession>A0A813IHH3</accession>
<evidence type="ECO:0000313" key="2">
    <source>
        <dbReference type="Proteomes" id="UP000626109"/>
    </source>
</evidence>
<protein>
    <submittedName>
        <fullName evidence="1">Uncharacterized protein</fullName>
    </submittedName>
</protein>
<proteinExistence type="predicted"/>
<gene>
    <name evidence="1" type="ORF">PGLA2088_LOCUS8417</name>
</gene>
<evidence type="ECO:0000313" key="1">
    <source>
        <dbReference type="EMBL" id="CAE8650622.1"/>
    </source>
</evidence>
<reference evidence="1" key="1">
    <citation type="submission" date="2021-02" db="EMBL/GenBank/DDBJ databases">
        <authorList>
            <person name="Dougan E. K."/>
            <person name="Rhodes N."/>
            <person name="Thang M."/>
            <person name="Chan C."/>
        </authorList>
    </citation>
    <scope>NUCLEOTIDE SEQUENCE</scope>
</reference>
<organism evidence="1 2">
    <name type="scientific">Polarella glacialis</name>
    <name type="common">Dinoflagellate</name>
    <dbReference type="NCBI Taxonomy" id="89957"/>
    <lineage>
        <taxon>Eukaryota</taxon>
        <taxon>Sar</taxon>
        <taxon>Alveolata</taxon>
        <taxon>Dinophyceae</taxon>
        <taxon>Suessiales</taxon>
        <taxon>Suessiaceae</taxon>
        <taxon>Polarella</taxon>
    </lineage>
</organism>
<dbReference type="AlphaFoldDB" id="A0A813IHH3"/>
<dbReference type="Gene3D" id="6.20.320.10">
    <property type="match status" value="1"/>
</dbReference>
<sequence>LRASRPGPRTRREGAVRHWAPPRRLVAAAAAVATAAACFSAFAGAPGVHEDELRWGAAWTALGSSALHRPTPWRRDKGREPLRFEAGKRPLLADLRWQGRHRTALSAEDPWELRESLRFSCRHSSGEHHSVIGDREKIRQTFREFVIFDAHQAYPEYIVWYRRK</sequence>
<dbReference type="Proteomes" id="UP000626109">
    <property type="component" value="Unassembled WGS sequence"/>
</dbReference>